<evidence type="ECO:0000256" key="3">
    <source>
        <dbReference type="ARBA" id="ARBA00022989"/>
    </source>
</evidence>
<dbReference type="InterPro" id="IPR045888">
    <property type="entry name" value="Erv"/>
</dbReference>
<reference evidence="10 11" key="1">
    <citation type="submission" date="2019-12" db="EMBL/GenBank/DDBJ databases">
        <authorList>
            <person name="Alioto T."/>
            <person name="Alioto T."/>
            <person name="Gomez Garrido J."/>
        </authorList>
    </citation>
    <scope>NUCLEOTIDE SEQUENCE [LARGE SCALE GENOMIC DNA]</scope>
</reference>
<organism evidence="10 11">
    <name type="scientific">Olea europaea subsp. europaea</name>
    <dbReference type="NCBI Taxonomy" id="158383"/>
    <lineage>
        <taxon>Eukaryota</taxon>
        <taxon>Viridiplantae</taxon>
        <taxon>Streptophyta</taxon>
        <taxon>Embryophyta</taxon>
        <taxon>Tracheophyta</taxon>
        <taxon>Spermatophyta</taxon>
        <taxon>Magnoliopsida</taxon>
        <taxon>eudicotyledons</taxon>
        <taxon>Gunneridae</taxon>
        <taxon>Pentapetalae</taxon>
        <taxon>asterids</taxon>
        <taxon>lamiids</taxon>
        <taxon>Lamiales</taxon>
        <taxon>Oleaceae</taxon>
        <taxon>Oleeae</taxon>
        <taxon>Olea</taxon>
    </lineage>
</organism>
<protein>
    <submittedName>
        <fullName evidence="10">Disulfide isomerase-like 5-4</fullName>
    </submittedName>
</protein>
<feature type="transmembrane region" description="Helical" evidence="6">
    <location>
        <begin position="39"/>
        <end position="58"/>
    </location>
</feature>
<evidence type="ECO:0000256" key="4">
    <source>
        <dbReference type="ARBA" id="ARBA00023136"/>
    </source>
</evidence>
<evidence type="ECO:0000313" key="11">
    <source>
        <dbReference type="Proteomes" id="UP000594638"/>
    </source>
</evidence>
<dbReference type="PANTHER" id="PTHR10984">
    <property type="entry name" value="ENDOPLASMIC RETICULUM-GOLGI INTERMEDIATE COMPARTMENT PROTEIN"/>
    <property type="match status" value="1"/>
</dbReference>
<dbReference type="InterPro" id="IPR013766">
    <property type="entry name" value="Thioredoxin_domain"/>
</dbReference>
<feature type="compositionally biased region" description="Polar residues" evidence="5">
    <location>
        <begin position="1"/>
        <end position="10"/>
    </location>
</feature>
<dbReference type="Pfam" id="PF07970">
    <property type="entry name" value="COPIIcoated_ERV"/>
    <property type="match status" value="1"/>
</dbReference>
<feature type="domain" description="Thioredoxin" evidence="7">
    <location>
        <begin position="111"/>
        <end position="170"/>
    </location>
</feature>
<gene>
    <name evidence="10" type="ORF">OLEA9_A028385</name>
</gene>
<feature type="region of interest" description="Disordered" evidence="5">
    <location>
        <begin position="1"/>
        <end position="30"/>
    </location>
</feature>
<dbReference type="InterPro" id="IPR039542">
    <property type="entry name" value="Erv_N"/>
</dbReference>
<dbReference type="SUPFAM" id="SSF52833">
    <property type="entry name" value="Thioredoxin-like"/>
    <property type="match status" value="1"/>
</dbReference>
<dbReference type="OrthoDB" id="294696at2759"/>
<dbReference type="Gramene" id="OE9A028385T5">
    <property type="protein sequence ID" value="OE9A028385C5"/>
    <property type="gene ID" value="OE9A028385"/>
</dbReference>
<dbReference type="GO" id="GO:0016020">
    <property type="term" value="C:membrane"/>
    <property type="evidence" value="ECO:0007669"/>
    <property type="project" value="UniProtKB-SubCell"/>
</dbReference>
<evidence type="ECO:0000256" key="2">
    <source>
        <dbReference type="ARBA" id="ARBA00022692"/>
    </source>
</evidence>
<name>A0A8S0PFE9_OLEEU</name>
<dbReference type="InterPro" id="IPR012936">
    <property type="entry name" value="Erv_C"/>
</dbReference>
<dbReference type="GO" id="GO:0005783">
    <property type="term" value="C:endoplasmic reticulum"/>
    <property type="evidence" value="ECO:0007669"/>
    <property type="project" value="TreeGrafter"/>
</dbReference>
<evidence type="ECO:0000256" key="1">
    <source>
        <dbReference type="ARBA" id="ARBA00004370"/>
    </source>
</evidence>
<dbReference type="Proteomes" id="UP000594638">
    <property type="component" value="Unassembled WGS sequence"/>
</dbReference>
<keyword evidence="4 6" id="KW-0472">Membrane</keyword>
<keyword evidence="2 6" id="KW-0812">Transmembrane</keyword>
<dbReference type="GO" id="GO:0016853">
    <property type="term" value="F:isomerase activity"/>
    <property type="evidence" value="ECO:0007669"/>
    <property type="project" value="UniProtKB-KW"/>
</dbReference>
<evidence type="ECO:0000256" key="6">
    <source>
        <dbReference type="SAM" id="Phobius"/>
    </source>
</evidence>
<evidence type="ECO:0000259" key="9">
    <source>
        <dbReference type="Pfam" id="PF13850"/>
    </source>
</evidence>
<evidence type="ECO:0000256" key="5">
    <source>
        <dbReference type="SAM" id="MobiDB-lite"/>
    </source>
</evidence>
<evidence type="ECO:0000313" key="10">
    <source>
        <dbReference type="EMBL" id="CAA2946626.1"/>
    </source>
</evidence>
<dbReference type="InterPro" id="IPR036249">
    <property type="entry name" value="Thioredoxin-like_sf"/>
</dbReference>
<feature type="transmembrane region" description="Helical" evidence="6">
    <location>
        <begin position="385"/>
        <end position="407"/>
    </location>
</feature>
<keyword evidence="3 6" id="KW-1133">Transmembrane helix</keyword>
<dbReference type="EMBL" id="CACTIH010000064">
    <property type="protein sequence ID" value="CAA2946626.1"/>
    <property type="molecule type" value="Genomic_DNA"/>
</dbReference>
<proteinExistence type="predicted"/>
<dbReference type="PANTHER" id="PTHR10984:SF37">
    <property type="entry name" value="PROTEIN DISULFIDE-ISOMERASE 5-3"/>
    <property type="match status" value="1"/>
</dbReference>
<dbReference type="AlphaFoldDB" id="A0A8S0PFE9"/>
<dbReference type="Pfam" id="PF13850">
    <property type="entry name" value="ERGIC_N"/>
    <property type="match status" value="1"/>
</dbReference>
<accession>A0A8S0PFE9</accession>
<comment type="subcellular location">
    <subcellularLocation>
        <location evidence="1">Membrane</location>
    </subcellularLocation>
</comment>
<sequence>MNSNASNPKTSPELCVPLNPGKTTATVPDEKVSRGWTKGSISAGLSIIAALSIIFLVGREVDIYLGESTYTSIVVDKSFDGDLLLIDFNISFPALPCEFASVTVSDFSGTEPSWAKAAKTIRERYDPEIDGRILMGMVDCTVETELCRRHHINGYPSIRIFRNGSDRDECDDNGWHQCHESYYGDRDTNSLVKAMENLVAPVSLQLQKVASDSLPAKTKDDAKKPALLTGGCRIEGSLDVKKVPGNLIISASSASHSFDASQLNMSHVISHFSFGKKNSRRVMIDMTRMLPYIGGSHDWSRLNGKSYISNPSDSYANITIEHYLQVVKTEVMTRSHKLFMEYEYTTRSSLVHSLDFPVAKFHFEPSQMKVFINQSKSSSRFFRNVRAIIGIVTTVVGILHVIMYNMMRAKASDRESELVGV</sequence>
<evidence type="ECO:0000259" key="7">
    <source>
        <dbReference type="Pfam" id="PF00085"/>
    </source>
</evidence>
<dbReference type="Pfam" id="PF00085">
    <property type="entry name" value="Thioredoxin"/>
    <property type="match status" value="1"/>
</dbReference>
<dbReference type="Gene3D" id="3.40.30.10">
    <property type="entry name" value="Glutaredoxin"/>
    <property type="match status" value="1"/>
</dbReference>
<keyword evidence="11" id="KW-1185">Reference proteome</keyword>
<evidence type="ECO:0000259" key="8">
    <source>
        <dbReference type="Pfam" id="PF07970"/>
    </source>
</evidence>
<keyword evidence="10" id="KW-0413">Isomerase</keyword>
<comment type="caution">
    <text evidence="10">The sequence shown here is derived from an EMBL/GenBank/DDBJ whole genome shotgun (WGS) entry which is preliminary data.</text>
</comment>
<dbReference type="CDD" id="cd02961">
    <property type="entry name" value="PDI_a_family"/>
    <property type="match status" value="1"/>
</dbReference>
<feature type="domain" description="Endoplasmic reticulum vesicle transporter N-terminal" evidence="9">
    <location>
        <begin position="39"/>
        <end position="110"/>
    </location>
</feature>
<feature type="domain" description="Endoplasmic reticulum vesicle transporter C-terminal" evidence="8">
    <location>
        <begin position="229"/>
        <end position="399"/>
    </location>
</feature>
<dbReference type="GO" id="GO:0030134">
    <property type="term" value="C:COPII-coated ER to Golgi transport vesicle"/>
    <property type="evidence" value="ECO:0007669"/>
    <property type="project" value="TreeGrafter"/>
</dbReference>